<feature type="region of interest" description="Disordered" evidence="1">
    <location>
        <begin position="356"/>
        <end position="393"/>
    </location>
</feature>
<feature type="region of interest" description="Disordered" evidence="1">
    <location>
        <begin position="66"/>
        <end position="86"/>
    </location>
</feature>
<name>A0ABR2DUJ3_9ROSI</name>
<accession>A0ABR2DUJ3</accession>
<dbReference type="Proteomes" id="UP001472677">
    <property type="component" value="Unassembled WGS sequence"/>
</dbReference>
<dbReference type="EMBL" id="JBBPBM010000023">
    <property type="protein sequence ID" value="KAK8546611.1"/>
    <property type="molecule type" value="Genomic_DNA"/>
</dbReference>
<keyword evidence="3" id="KW-1185">Reference proteome</keyword>
<sequence length="393" mass="41260">MENPKLSAAKSTGVVADSRSALLSSTVNGRPPDALSIVCSGPVLERPGSPLVDDIQRDMKKLKGPEAAILTDSSTPMEFDEGHSGKEGPVEIVELSLKHGQDSGKSSVSYASVVGRSLKGDEQKSDGVDLCSPTVRKPAAARSTEQPTPNINSRVRPETSTESLFGPWMVVDTRRRRALAGRSIPKGVVTEENRDNGSRFAILGKDSGISELEQVSVAEGDVQQSLRNVQDNPMNGRANLEILGTKKSGVTNTVGGSGSVAGGSSAPKKGVAAGAVVLPLMEGQSVSVVEHAGPGVSHSAVYIVEQGHEGRSGDLIVQGKRVGGKAKGVDNMNNQLDNLARNRDLDPGGVVRMRVNQEGDLENSTSLADRDQGPPRLTTDDSEVSDRRMDLGC</sequence>
<evidence type="ECO:0000313" key="2">
    <source>
        <dbReference type="EMBL" id="KAK8546611.1"/>
    </source>
</evidence>
<evidence type="ECO:0000313" key="3">
    <source>
        <dbReference type="Proteomes" id="UP001472677"/>
    </source>
</evidence>
<feature type="compositionally biased region" description="Polar residues" evidence="1">
    <location>
        <begin position="143"/>
        <end position="160"/>
    </location>
</feature>
<comment type="caution">
    <text evidence="2">The sequence shown here is derived from an EMBL/GenBank/DDBJ whole genome shotgun (WGS) entry which is preliminary data.</text>
</comment>
<feature type="region of interest" description="Disordered" evidence="1">
    <location>
        <begin position="120"/>
        <end position="160"/>
    </location>
</feature>
<gene>
    <name evidence="2" type="ORF">V6N12_027387</name>
</gene>
<organism evidence="2 3">
    <name type="scientific">Hibiscus sabdariffa</name>
    <name type="common">roselle</name>
    <dbReference type="NCBI Taxonomy" id="183260"/>
    <lineage>
        <taxon>Eukaryota</taxon>
        <taxon>Viridiplantae</taxon>
        <taxon>Streptophyta</taxon>
        <taxon>Embryophyta</taxon>
        <taxon>Tracheophyta</taxon>
        <taxon>Spermatophyta</taxon>
        <taxon>Magnoliopsida</taxon>
        <taxon>eudicotyledons</taxon>
        <taxon>Gunneridae</taxon>
        <taxon>Pentapetalae</taxon>
        <taxon>rosids</taxon>
        <taxon>malvids</taxon>
        <taxon>Malvales</taxon>
        <taxon>Malvaceae</taxon>
        <taxon>Malvoideae</taxon>
        <taxon>Hibiscus</taxon>
    </lineage>
</organism>
<proteinExistence type="predicted"/>
<reference evidence="2 3" key="1">
    <citation type="journal article" date="2024" name="G3 (Bethesda)">
        <title>Genome assembly of Hibiscus sabdariffa L. provides insights into metabolisms of medicinal natural products.</title>
        <authorList>
            <person name="Kim T."/>
        </authorList>
    </citation>
    <scope>NUCLEOTIDE SEQUENCE [LARGE SCALE GENOMIC DNA]</scope>
    <source>
        <strain evidence="2">TK-2024</strain>
        <tissue evidence="2">Old leaves</tissue>
    </source>
</reference>
<protein>
    <submittedName>
        <fullName evidence="2">Uncharacterized protein</fullName>
    </submittedName>
</protein>
<feature type="compositionally biased region" description="Basic and acidic residues" evidence="1">
    <location>
        <begin position="384"/>
        <end position="393"/>
    </location>
</feature>
<evidence type="ECO:0000256" key="1">
    <source>
        <dbReference type="SAM" id="MobiDB-lite"/>
    </source>
</evidence>